<gene>
    <name evidence="1" type="ORF">J2I46_05130</name>
</gene>
<dbReference type="EMBL" id="JAFMYW010000001">
    <property type="protein sequence ID" value="MBO0947955.1"/>
    <property type="molecule type" value="Genomic_DNA"/>
</dbReference>
<sequence>MKNALLLLLILFLVTPAFSQKIMTKTLPLTADQAVHLNLKFGDSIQVRYWDKADASVRISALINNGKLNDALTVETSSNSQAVSLNTDFDRELIKQGRSEDCPGNNRSTWKTEKNGTSYSVCSQINYVIFLPRKAALRIETINGNIDIQGATSPVWAKSISGYVDMSWAGNRGANVAMKTITGEVYSDLTIDFKNKREKHPIVGYLLEGTVLSGGPEVRLESISNNIFLRKEK</sequence>
<proteinExistence type="predicted"/>
<comment type="caution">
    <text evidence="1">The sequence shown here is derived from an EMBL/GenBank/DDBJ whole genome shotgun (WGS) entry which is preliminary data.</text>
</comment>
<evidence type="ECO:0008006" key="3">
    <source>
        <dbReference type="Google" id="ProtNLM"/>
    </source>
</evidence>
<evidence type="ECO:0000313" key="1">
    <source>
        <dbReference type="EMBL" id="MBO0947955.1"/>
    </source>
</evidence>
<protein>
    <recommendedName>
        <fullName evidence="3">Adhesin domain-containing protein</fullName>
    </recommendedName>
</protein>
<organism evidence="1 2">
    <name type="scientific">Fibrella forsythiae</name>
    <dbReference type="NCBI Taxonomy" id="2817061"/>
    <lineage>
        <taxon>Bacteria</taxon>
        <taxon>Pseudomonadati</taxon>
        <taxon>Bacteroidota</taxon>
        <taxon>Cytophagia</taxon>
        <taxon>Cytophagales</taxon>
        <taxon>Spirosomataceae</taxon>
        <taxon>Fibrella</taxon>
    </lineage>
</organism>
<evidence type="ECO:0000313" key="2">
    <source>
        <dbReference type="Proteomes" id="UP000664628"/>
    </source>
</evidence>
<accession>A0ABS3JD80</accession>
<dbReference type="Proteomes" id="UP000664628">
    <property type="component" value="Unassembled WGS sequence"/>
</dbReference>
<dbReference type="RefSeq" id="WP_207327842.1">
    <property type="nucleotide sequence ID" value="NZ_JAFMYW010000001.1"/>
</dbReference>
<reference evidence="1 2" key="1">
    <citation type="submission" date="2021-03" db="EMBL/GenBank/DDBJ databases">
        <title>Fibrella sp. HMF5405 genome sequencing and assembly.</title>
        <authorList>
            <person name="Kang H."/>
            <person name="Kim H."/>
            <person name="Bae S."/>
            <person name="Joh K."/>
        </authorList>
    </citation>
    <scope>NUCLEOTIDE SEQUENCE [LARGE SCALE GENOMIC DNA]</scope>
    <source>
        <strain evidence="1 2">HMF5405</strain>
    </source>
</reference>
<keyword evidence="2" id="KW-1185">Reference proteome</keyword>
<name>A0ABS3JD80_9BACT</name>